<evidence type="ECO:0000256" key="1">
    <source>
        <dbReference type="ARBA" id="ARBA00008323"/>
    </source>
</evidence>
<feature type="domain" description="BRCT" evidence="10">
    <location>
        <begin position="128"/>
        <end position="206"/>
    </location>
</feature>
<evidence type="ECO:0000256" key="2">
    <source>
        <dbReference type="ARBA" id="ARBA00012417"/>
    </source>
</evidence>
<evidence type="ECO:0000256" key="6">
    <source>
        <dbReference type="ARBA" id="ARBA00022932"/>
    </source>
</evidence>
<feature type="compositionally biased region" description="Basic and acidic residues" evidence="9">
    <location>
        <begin position="138"/>
        <end position="150"/>
    </location>
</feature>
<dbReference type="CDD" id="cd00141">
    <property type="entry name" value="NT_POLXc"/>
    <property type="match status" value="1"/>
</dbReference>
<evidence type="ECO:0000256" key="3">
    <source>
        <dbReference type="ARBA" id="ARBA00022679"/>
    </source>
</evidence>
<evidence type="ECO:0000313" key="12">
    <source>
        <dbReference type="Proteomes" id="UP000244855"/>
    </source>
</evidence>
<dbReference type="GO" id="GO:0003677">
    <property type="term" value="F:DNA binding"/>
    <property type="evidence" value="ECO:0007669"/>
    <property type="project" value="InterPro"/>
</dbReference>
<dbReference type="PANTHER" id="PTHR11276">
    <property type="entry name" value="DNA POLYMERASE TYPE-X FAMILY MEMBER"/>
    <property type="match status" value="1"/>
</dbReference>
<dbReference type="GO" id="GO:0003887">
    <property type="term" value="F:DNA-directed DNA polymerase activity"/>
    <property type="evidence" value="ECO:0007669"/>
    <property type="project" value="UniProtKB-KW"/>
</dbReference>
<dbReference type="InterPro" id="IPR001357">
    <property type="entry name" value="BRCT_dom"/>
</dbReference>
<gene>
    <name evidence="11" type="ORF">DM02DRAFT_609962</name>
</gene>
<evidence type="ECO:0000256" key="4">
    <source>
        <dbReference type="ARBA" id="ARBA00022695"/>
    </source>
</evidence>
<dbReference type="PROSITE" id="PS50172">
    <property type="entry name" value="BRCT"/>
    <property type="match status" value="1"/>
</dbReference>
<reference evidence="11 12" key="1">
    <citation type="journal article" date="2018" name="Sci. Rep.">
        <title>Comparative genomics provides insights into the lifestyle and reveals functional heterogeneity of dark septate endophytic fungi.</title>
        <authorList>
            <person name="Knapp D.G."/>
            <person name="Nemeth J.B."/>
            <person name="Barry K."/>
            <person name="Hainaut M."/>
            <person name="Henrissat B."/>
            <person name="Johnson J."/>
            <person name="Kuo A."/>
            <person name="Lim J.H.P."/>
            <person name="Lipzen A."/>
            <person name="Nolan M."/>
            <person name="Ohm R.A."/>
            <person name="Tamas L."/>
            <person name="Grigoriev I.V."/>
            <person name="Spatafora J.W."/>
            <person name="Nagy L.G."/>
            <person name="Kovacs G.M."/>
        </authorList>
    </citation>
    <scope>NUCLEOTIDE SEQUENCE [LARGE SCALE GENOMIC DNA]</scope>
    <source>
        <strain evidence="11 12">DSE2036</strain>
    </source>
</reference>
<name>A0A2V1EAK7_9PLEO</name>
<keyword evidence="12" id="KW-1185">Reference proteome</keyword>
<feature type="compositionally biased region" description="Polar residues" evidence="9">
    <location>
        <begin position="152"/>
        <end position="170"/>
    </location>
</feature>
<dbReference type="EC" id="2.7.7.7" evidence="2"/>
<dbReference type="AlphaFoldDB" id="A0A2V1EAK7"/>
<keyword evidence="4" id="KW-0548">Nucleotidyltransferase</keyword>
<feature type="region of interest" description="Disordered" evidence="9">
    <location>
        <begin position="90"/>
        <end position="170"/>
    </location>
</feature>
<keyword evidence="3 11" id="KW-0808">Transferase</keyword>
<keyword evidence="5" id="KW-0227">DNA damage</keyword>
<dbReference type="Pfam" id="PF10391">
    <property type="entry name" value="DNA_pol_lambd_f"/>
    <property type="match status" value="1"/>
</dbReference>
<dbReference type="PRINTS" id="PR00870">
    <property type="entry name" value="DNAPOLXBETA"/>
</dbReference>
<dbReference type="InterPro" id="IPR002054">
    <property type="entry name" value="DNA-dir_DNA_pol_X"/>
</dbReference>
<dbReference type="InterPro" id="IPR022312">
    <property type="entry name" value="DNA_pol_X"/>
</dbReference>
<dbReference type="PROSITE" id="PS00522">
    <property type="entry name" value="DNA_POLYMERASE_X"/>
    <property type="match status" value="1"/>
</dbReference>
<protein>
    <recommendedName>
        <fullName evidence="2">DNA-directed DNA polymerase</fullName>
        <ecNumber evidence="2">2.7.7.7</ecNumber>
    </recommendedName>
</protein>
<dbReference type="FunFam" id="3.30.210.10:FF:000005">
    <property type="entry name" value="DNA polymerase IV"/>
    <property type="match status" value="1"/>
</dbReference>
<dbReference type="PANTHER" id="PTHR11276:SF29">
    <property type="entry name" value="DNA POLYMERASE TYPE-X FAMILY PROTEIN POL4"/>
    <property type="match status" value="1"/>
</dbReference>
<proteinExistence type="inferred from homology"/>
<dbReference type="Pfam" id="PF14716">
    <property type="entry name" value="HHH_8"/>
    <property type="match status" value="1"/>
</dbReference>
<dbReference type="Gene3D" id="1.10.150.110">
    <property type="entry name" value="DNA polymerase beta, N-terminal domain-like"/>
    <property type="match status" value="1"/>
</dbReference>
<dbReference type="FunFam" id="1.10.150.110:FF:000005">
    <property type="entry name" value="DNA polymerase POL4"/>
    <property type="match status" value="1"/>
</dbReference>
<dbReference type="Gene3D" id="1.10.150.20">
    <property type="entry name" value="5' to 3' exonuclease, C-terminal subdomain"/>
    <property type="match status" value="1"/>
</dbReference>
<organism evidence="11 12">
    <name type="scientific">Periconia macrospinosa</name>
    <dbReference type="NCBI Taxonomy" id="97972"/>
    <lineage>
        <taxon>Eukaryota</taxon>
        <taxon>Fungi</taxon>
        <taxon>Dikarya</taxon>
        <taxon>Ascomycota</taxon>
        <taxon>Pezizomycotina</taxon>
        <taxon>Dothideomycetes</taxon>
        <taxon>Pleosporomycetidae</taxon>
        <taxon>Pleosporales</taxon>
        <taxon>Massarineae</taxon>
        <taxon>Periconiaceae</taxon>
        <taxon>Periconia</taxon>
    </lineage>
</organism>
<dbReference type="InterPro" id="IPR029398">
    <property type="entry name" value="PolB_thumb"/>
</dbReference>
<dbReference type="EMBL" id="KZ805309">
    <property type="protein sequence ID" value="PVI06390.1"/>
    <property type="molecule type" value="Genomic_DNA"/>
</dbReference>
<dbReference type="InterPro" id="IPR010996">
    <property type="entry name" value="HHH_MUS81"/>
</dbReference>
<keyword evidence="6" id="KW-0239">DNA-directed DNA polymerase</keyword>
<accession>A0A2V1EAK7</accession>
<comment type="catalytic activity">
    <reaction evidence="8">
        <text>DNA(n) + a 2'-deoxyribonucleoside 5'-triphosphate = DNA(n+1) + diphosphate</text>
        <dbReference type="Rhea" id="RHEA:22508"/>
        <dbReference type="Rhea" id="RHEA-COMP:17339"/>
        <dbReference type="Rhea" id="RHEA-COMP:17340"/>
        <dbReference type="ChEBI" id="CHEBI:33019"/>
        <dbReference type="ChEBI" id="CHEBI:61560"/>
        <dbReference type="ChEBI" id="CHEBI:173112"/>
        <dbReference type="EC" id="2.7.7.7"/>
    </reaction>
</comment>
<dbReference type="OrthoDB" id="205514at2759"/>
<dbReference type="PRINTS" id="PR00869">
    <property type="entry name" value="DNAPOLX"/>
</dbReference>
<dbReference type="InterPro" id="IPR037160">
    <property type="entry name" value="DNA_Pol_thumb_sf"/>
</dbReference>
<dbReference type="InterPro" id="IPR019843">
    <property type="entry name" value="DNA_pol-X_BS"/>
</dbReference>
<dbReference type="InterPro" id="IPR018944">
    <property type="entry name" value="DNA_pol_lambd_fingers_domain"/>
</dbReference>
<keyword evidence="7" id="KW-0234">DNA repair</keyword>
<dbReference type="GO" id="GO:0005634">
    <property type="term" value="C:nucleus"/>
    <property type="evidence" value="ECO:0007669"/>
    <property type="project" value="TreeGrafter"/>
</dbReference>
<evidence type="ECO:0000256" key="5">
    <source>
        <dbReference type="ARBA" id="ARBA00022763"/>
    </source>
</evidence>
<dbReference type="Proteomes" id="UP000244855">
    <property type="component" value="Unassembled WGS sequence"/>
</dbReference>
<sequence length="704" mass="79132">MNNIPSQTLAEAFHPDPDLPARGLDLGSIPPISILSAHFKDDEEDNIKATLRMHGATLTNDISKTVIFIGKVGTKRRAEFELRSRKFKVEAVSEPKQDSTSKLIEAHPSKKRKLSESWKSDPIVISDGGSTTEEEGEGKEATSRSEKMVRPDTSTTPPLESQLGNPLPMSLTSKRQTEDFVWVLKVDWLNACLAADHLVAFGEYVVYKGKVLERPRPVSRHKSIKAVFTAPSEKASPHMPQSNPGIIERARADVVVTVASKNQYQRHRAVRLQSRQLEGKSFMSGSRVPASISQTAHLLQQTTSEYEGEDSDIPPPPDWVKKGVKYACQRFTPADGPNEDFINQLKKIRMARTLTDDEIGVRAYSTIIASIAAYPFKLSHPRELARLPGCDEKTILLFVEWKNTGRIQAVEDYENDEAMKILRSFFDIWGVGAKTARHFYYNKQWVDLNDVIEYGWQELDRVQQIGVKYYDEFLESIPRTEVEQIARIVRQHAVRLRDNRITVTIVGGYRRGKTASGDVDMIISHPNLEATAGLISELVESLEDDKWITHRLILSLKNTQRGQSTLPFRTTKASGAGFDTLDKALVVWQDPFWPTRDADLSADPNAKNPNIHRRVDIIVSPWRTVGCAVMGWSGGTTFQRDLRRYAKYVKGWKFDSSGIRSRVNGEVVELEGPHGVDGSPEDAERAVFEGMGLEFVPAQCRCTY</sequence>
<evidence type="ECO:0000256" key="8">
    <source>
        <dbReference type="ARBA" id="ARBA00049244"/>
    </source>
</evidence>
<dbReference type="InterPro" id="IPR043519">
    <property type="entry name" value="NT_sf"/>
</dbReference>
<dbReference type="GO" id="GO:0006303">
    <property type="term" value="P:double-strand break repair via nonhomologous end joining"/>
    <property type="evidence" value="ECO:0007669"/>
    <property type="project" value="TreeGrafter"/>
</dbReference>
<evidence type="ECO:0000313" key="11">
    <source>
        <dbReference type="EMBL" id="PVI06390.1"/>
    </source>
</evidence>
<dbReference type="SUPFAM" id="SSF81301">
    <property type="entry name" value="Nucleotidyltransferase"/>
    <property type="match status" value="1"/>
</dbReference>
<dbReference type="STRING" id="97972.A0A2V1EAK7"/>
<dbReference type="InterPro" id="IPR002008">
    <property type="entry name" value="DNA_pol_X_beta-like"/>
</dbReference>
<dbReference type="SMART" id="SM00483">
    <property type="entry name" value="POLXc"/>
    <property type="match status" value="1"/>
</dbReference>
<dbReference type="SUPFAM" id="SSF47802">
    <property type="entry name" value="DNA polymerase beta, N-terminal domain-like"/>
    <property type="match status" value="1"/>
</dbReference>
<dbReference type="Pfam" id="PF14791">
    <property type="entry name" value="DNA_pol_B_thumb"/>
    <property type="match status" value="1"/>
</dbReference>
<dbReference type="InterPro" id="IPR028207">
    <property type="entry name" value="DNA_pol_B_palm_palm"/>
</dbReference>
<evidence type="ECO:0000256" key="7">
    <source>
        <dbReference type="ARBA" id="ARBA00023204"/>
    </source>
</evidence>
<feature type="compositionally biased region" description="Basic and acidic residues" evidence="9">
    <location>
        <begin position="90"/>
        <end position="119"/>
    </location>
</feature>
<dbReference type="InterPro" id="IPR027421">
    <property type="entry name" value="DNA_pol_lamdba_lyase_dom_sf"/>
</dbReference>
<dbReference type="Pfam" id="PF14792">
    <property type="entry name" value="DNA_pol_B_palm"/>
    <property type="match status" value="1"/>
</dbReference>
<evidence type="ECO:0000256" key="9">
    <source>
        <dbReference type="SAM" id="MobiDB-lite"/>
    </source>
</evidence>
<comment type="similarity">
    <text evidence="1">Belongs to the DNA polymerase type-X family.</text>
</comment>
<dbReference type="Gene3D" id="3.30.210.10">
    <property type="entry name" value="DNA polymerase, thumb domain"/>
    <property type="match status" value="1"/>
</dbReference>
<evidence type="ECO:0000259" key="10">
    <source>
        <dbReference type="PROSITE" id="PS50172"/>
    </source>
</evidence>
<dbReference type="SUPFAM" id="SSF81585">
    <property type="entry name" value="PsbU/PolX domain-like"/>
    <property type="match status" value="1"/>
</dbReference>
<dbReference type="Gene3D" id="3.30.460.10">
    <property type="entry name" value="Beta Polymerase, domain 2"/>
    <property type="match status" value="1"/>
</dbReference>